<proteinExistence type="predicted"/>
<sequence>WARGGGADAVVWFAPVFVRSLVIEVYCPDLPAGYIEISRLVAGNYWSPENNAEYGASLQLQDSTEVYRTAAGTAKTAVGTTSDKLAINLAHLTAPDRARLMRILRECGPVRPLLFSLFPEHADPVLEQDHMLYGRVANLDAVSTPYYETYAAPLQIEGI</sequence>
<name>A0A1A7C7L0_9BURK</name>
<reference evidence="1 2" key="1">
    <citation type="submission" date="2016-04" db="EMBL/GenBank/DDBJ databases">
        <title>Draft genome sequence of Janthinobacterium psychrotolerans sp. nov., isolated from freshwater sediments in Denmark.</title>
        <authorList>
            <person name="Gong X."/>
            <person name="Skrivergaard S."/>
            <person name="Korsgaard B.S."/>
            <person name="Schreiber L."/>
            <person name="Marshall I.P."/>
            <person name="Finster K."/>
            <person name="Schramm A."/>
        </authorList>
    </citation>
    <scope>NUCLEOTIDE SEQUENCE [LARGE SCALE GENOMIC DNA]</scope>
    <source>
        <strain evidence="1 2">S3-2</strain>
    </source>
</reference>
<dbReference type="Proteomes" id="UP000092713">
    <property type="component" value="Unassembled WGS sequence"/>
</dbReference>
<evidence type="ECO:0000313" key="1">
    <source>
        <dbReference type="EMBL" id="OBV41702.1"/>
    </source>
</evidence>
<comment type="caution">
    <text evidence="1">The sequence shown here is derived from an EMBL/GenBank/DDBJ whole genome shotgun (WGS) entry which is preliminary data.</text>
</comment>
<organism evidence="1 2">
    <name type="scientific">Janthinobacterium psychrotolerans</name>
    <dbReference type="NCBI Taxonomy" id="1747903"/>
    <lineage>
        <taxon>Bacteria</taxon>
        <taxon>Pseudomonadati</taxon>
        <taxon>Pseudomonadota</taxon>
        <taxon>Betaproteobacteria</taxon>
        <taxon>Burkholderiales</taxon>
        <taxon>Oxalobacteraceae</taxon>
        <taxon>Janthinobacterium</taxon>
    </lineage>
</organism>
<dbReference type="AlphaFoldDB" id="A0A1A7C7L0"/>
<dbReference type="EMBL" id="LOCQ01000012">
    <property type="protein sequence ID" value="OBV41702.1"/>
    <property type="molecule type" value="Genomic_DNA"/>
</dbReference>
<feature type="non-terminal residue" evidence="1">
    <location>
        <position position="1"/>
    </location>
</feature>
<dbReference type="RefSeq" id="WP_171898854.1">
    <property type="nucleotide sequence ID" value="NZ_LOCQ01000012.1"/>
</dbReference>
<gene>
    <name evidence="1" type="ORF">ASR47_10512</name>
</gene>
<protein>
    <submittedName>
        <fullName evidence="1">Uncharacterized protein</fullName>
    </submittedName>
</protein>
<keyword evidence="2" id="KW-1185">Reference proteome</keyword>
<accession>A0A1A7C7L0</accession>
<evidence type="ECO:0000313" key="2">
    <source>
        <dbReference type="Proteomes" id="UP000092713"/>
    </source>
</evidence>